<dbReference type="SUPFAM" id="SSF54197">
    <property type="entry name" value="HIT-like"/>
    <property type="match status" value="1"/>
</dbReference>
<dbReference type="InterPro" id="IPR036265">
    <property type="entry name" value="HIT-like_sf"/>
</dbReference>
<feature type="domain" description="HIT" evidence="2">
    <location>
        <begin position="1"/>
        <end position="101"/>
    </location>
</feature>
<protein>
    <recommendedName>
        <fullName evidence="2">HIT domain-containing protein</fullName>
    </recommendedName>
</protein>
<dbReference type="Gene3D" id="3.30.428.10">
    <property type="entry name" value="HIT-like"/>
    <property type="match status" value="1"/>
</dbReference>
<evidence type="ECO:0000313" key="4">
    <source>
        <dbReference type="Proteomes" id="UP000177697"/>
    </source>
</evidence>
<comment type="caution">
    <text evidence="1">Lacks conserved residue(s) required for the propagation of feature annotation.</text>
</comment>
<dbReference type="AlphaFoldDB" id="A0A1G2V049"/>
<organism evidence="3 4">
    <name type="scientific">Candidatus Zambryskibacteria bacterium RIFOXYC1_FULL_39_10</name>
    <dbReference type="NCBI Taxonomy" id="1802779"/>
    <lineage>
        <taxon>Bacteria</taxon>
        <taxon>Candidatus Zambryskiibacteriota</taxon>
    </lineage>
</organism>
<dbReference type="Proteomes" id="UP000177697">
    <property type="component" value="Unassembled WGS sequence"/>
</dbReference>
<dbReference type="GO" id="GO:0009117">
    <property type="term" value="P:nucleotide metabolic process"/>
    <property type="evidence" value="ECO:0007669"/>
    <property type="project" value="TreeGrafter"/>
</dbReference>
<sequence>MSSLPKPSSESTIYDNEWLYVASALFPITKGHAVVVWKKDMPDLHDLTDSEYDYLMEIVDITRDAILKTLNVEKVYLMYMDEAKQVHWHLIPRYNEQGFDVFTHEPKETHDFSLVPELKKAFLERLQTREIKLPKMF</sequence>
<dbReference type="PANTHER" id="PTHR46648:SF1">
    <property type="entry name" value="ADENOSINE 5'-MONOPHOSPHORAMIDASE HNT1"/>
    <property type="match status" value="1"/>
</dbReference>
<dbReference type="InterPro" id="IPR001310">
    <property type="entry name" value="Histidine_triad_HIT"/>
</dbReference>
<dbReference type="EMBL" id="MHWW01000011">
    <property type="protein sequence ID" value="OHB15009.1"/>
    <property type="molecule type" value="Genomic_DNA"/>
</dbReference>
<reference evidence="3 4" key="1">
    <citation type="journal article" date="2016" name="Nat. Commun.">
        <title>Thousands of microbial genomes shed light on interconnected biogeochemical processes in an aquifer system.</title>
        <authorList>
            <person name="Anantharaman K."/>
            <person name="Brown C.T."/>
            <person name="Hug L.A."/>
            <person name="Sharon I."/>
            <person name="Castelle C.J."/>
            <person name="Probst A.J."/>
            <person name="Thomas B.C."/>
            <person name="Singh A."/>
            <person name="Wilkins M.J."/>
            <person name="Karaoz U."/>
            <person name="Brodie E.L."/>
            <person name="Williams K.H."/>
            <person name="Hubbard S.S."/>
            <person name="Banfield J.F."/>
        </authorList>
    </citation>
    <scope>NUCLEOTIDE SEQUENCE [LARGE SCALE GENOMIC DNA]</scope>
</reference>
<dbReference type="InterPro" id="IPR011146">
    <property type="entry name" value="HIT-like"/>
</dbReference>
<dbReference type="GO" id="GO:0003824">
    <property type="term" value="F:catalytic activity"/>
    <property type="evidence" value="ECO:0007669"/>
    <property type="project" value="InterPro"/>
</dbReference>
<gene>
    <name evidence="3" type="ORF">A2431_03100</name>
</gene>
<dbReference type="PANTHER" id="PTHR46648">
    <property type="entry name" value="HIT FAMILY PROTEIN 1"/>
    <property type="match status" value="1"/>
</dbReference>
<evidence type="ECO:0000259" key="2">
    <source>
        <dbReference type="PROSITE" id="PS51084"/>
    </source>
</evidence>
<accession>A0A1G2V049</accession>
<comment type="caution">
    <text evidence="3">The sequence shown here is derived from an EMBL/GenBank/DDBJ whole genome shotgun (WGS) entry which is preliminary data.</text>
</comment>
<evidence type="ECO:0000256" key="1">
    <source>
        <dbReference type="PROSITE-ProRule" id="PRU00464"/>
    </source>
</evidence>
<dbReference type="Pfam" id="PF01230">
    <property type="entry name" value="HIT"/>
    <property type="match status" value="1"/>
</dbReference>
<proteinExistence type="predicted"/>
<dbReference type="PROSITE" id="PS51084">
    <property type="entry name" value="HIT_2"/>
    <property type="match status" value="1"/>
</dbReference>
<evidence type="ECO:0000313" key="3">
    <source>
        <dbReference type="EMBL" id="OHB15009.1"/>
    </source>
</evidence>
<name>A0A1G2V049_9BACT</name>